<sequence>MARTIAFREGVARGFVVIWRFGRVSGVFSPRGCCVERGKHRVGLVLRVLHGGFVVVIRRGVPGLGFRPVKATDPSVTFRMRQADPSRSAYERDISGCRIQMATWDPVAFTAEGLLMEQQLDLSSVAARLRGNLVWFVRGSFPIEPVTCEAHPYSFQVRESRRLLTLRRVPSRTIAGQVVADLSILLLLTVTHSVVFEICGQNATGSPVAFRTRQDVGRDGSENAACRAVAFLGTSPEFEVKISKNEEEAPRTPSPHEILSSLASSPRPTTFGNELGSAKRSVCPLMYRTDVAAVAPAIVAVATTAALVVGSSYKGKRRIFVSPEVK</sequence>
<name>A0A843UM87_COLES</name>
<keyword evidence="2" id="KW-1133">Transmembrane helix</keyword>
<reference evidence="3" key="1">
    <citation type="submission" date="2017-07" db="EMBL/GenBank/DDBJ databases">
        <title>Taro Niue Genome Assembly and Annotation.</title>
        <authorList>
            <person name="Atibalentja N."/>
            <person name="Keating K."/>
            <person name="Fields C.J."/>
        </authorList>
    </citation>
    <scope>NUCLEOTIDE SEQUENCE</scope>
    <source>
        <strain evidence="3">Niue_2</strain>
        <tissue evidence="3">Leaf</tissue>
    </source>
</reference>
<accession>A0A843UM87</accession>
<dbReference type="Proteomes" id="UP000652761">
    <property type="component" value="Unassembled WGS sequence"/>
</dbReference>
<protein>
    <submittedName>
        <fullName evidence="3">Uncharacterized protein</fullName>
    </submittedName>
</protein>
<evidence type="ECO:0000256" key="2">
    <source>
        <dbReference type="SAM" id="Phobius"/>
    </source>
</evidence>
<gene>
    <name evidence="3" type="ORF">Taro_014571</name>
</gene>
<dbReference type="EMBL" id="NMUH01000609">
    <property type="protein sequence ID" value="MQL82113.1"/>
    <property type="molecule type" value="Genomic_DNA"/>
</dbReference>
<evidence type="ECO:0000256" key="1">
    <source>
        <dbReference type="SAM" id="MobiDB-lite"/>
    </source>
</evidence>
<comment type="caution">
    <text evidence="3">The sequence shown here is derived from an EMBL/GenBank/DDBJ whole genome shotgun (WGS) entry which is preliminary data.</text>
</comment>
<organism evidence="3 4">
    <name type="scientific">Colocasia esculenta</name>
    <name type="common">Wild taro</name>
    <name type="synonym">Arum esculentum</name>
    <dbReference type="NCBI Taxonomy" id="4460"/>
    <lineage>
        <taxon>Eukaryota</taxon>
        <taxon>Viridiplantae</taxon>
        <taxon>Streptophyta</taxon>
        <taxon>Embryophyta</taxon>
        <taxon>Tracheophyta</taxon>
        <taxon>Spermatophyta</taxon>
        <taxon>Magnoliopsida</taxon>
        <taxon>Liliopsida</taxon>
        <taxon>Araceae</taxon>
        <taxon>Aroideae</taxon>
        <taxon>Colocasieae</taxon>
        <taxon>Colocasia</taxon>
    </lineage>
</organism>
<proteinExistence type="predicted"/>
<keyword evidence="2" id="KW-0472">Membrane</keyword>
<keyword evidence="4" id="KW-1185">Reference proteome</keyword>
<evidence type="ECO:0000313" key="4">
    <source>
        <dbReference type="Proteomes" id="UP000652761"/>
    </source>
</evidence>
<keyword evidence="2" id="KW-0812">Transmembrane</keyword>
<feature type="transmembrane region" description="Helical" evidence="2">
    <location>
        <begin position="291"/>
        <end position="310"/>
    </location>
</feature>
<dbReference type="AlphaFoldDB" id="A0A843UM87"/>
<evidence type="ECO:0000313" key="3">
    <source>
        <dbReference type="EMBL" id="MQL82113.1"/>
    </source>
</evidence>
<feature type="region of interest" description="Disordered" evidence="1">
    <location>
        <begin position="245"/>
        <end position="267"/>
    </location>
</feature>